<proteinExistence type="predicted"/>
<dbReference type="PANTHER" id="PTHR11533:SF174">
    <property type="entry name" value="PUROMYCIN-SENSITIVE AMINOPEPTIDASE-RELATED"/>
    <property type="match status" value="1"/>
</dbReference>
<dbReference type="Pfam" id="PF01433">
    <property type="entry name" value="Peptidase_M1"/>
    <property type="match status" value="1"/>
</dbReference>
<organism evidence="4 5">
    <name type="scientific">Flavobacterium hercynium</name>
    <dbReference type="NCBI Taxonomy" id="387094"/>
    <lineage>
        <taxon>Bacteria</taxon>
        <taxon>Pseudomonadati</taxon>
        <taxon>Bacteroidota</taxon>
        <taxon>Flavobacteriia</taxon>
        <taxon>Flavobacteriales</taxon>
        <taxon>Flavobacteriaceae</taxon>
        <taxon>Flavobacterium</taxon>
    </lineage>
</organism>
<evidence type="ECO:0000313" key="5">
    <source>
        <dbReference type="Proteomes" id="UP000198345"/>
    </source>
</evidence>
<feature type="domain" description="Aminopeptidase N-like N-terminal" evidence="3">
    <location>
        <begin position="54"/>
        <end position="233"/>
    </location>
</feature>
<dbReference type="AlphaFoldDB" id="A0A226HGV8"/>
<dbReference type="GO" id="GO:0005737">
    <property type="term" value="C:cytoplasm"/>
    <property type="evidence" value="ECO:0007669"/>
    <property type="project" value="TreeGrafter"/>
</dbReference>
<dbReference type="Proteomes" id="UP000198345">
    <property type="component" value="Unassembled WGS sequence"/>
</dbReference>
<dbReference type="EMBL" id="MUGW01000016">
    <property type="protein sequence ID" value="OXA93108.1"/>
    <property type="molecule type" value="Genomic_DNA"/>
</dbReference>
<accession>A0A226HGV8</accession>
<feature type="chain" id="PRO_5013347896" evidence="1">
    <location>
        <begin position="27"/>
        <end position="559"/>
    </location>
</feature>
<dbReference type="GO" id="GO:0043171">
    <property type="term" value="P:peptide catabolic process"/>
    <property type="evidence" value="ECO:0007669"/>
    <property type="project" value="TreeGrafter"/>
</dbReference>
<protein>
    <submittedName>
        <fullName evidence="4">Peptidase M1</fullName>
    </submittedName>
</protein>
<dbReference type="Pfam" id="PF17900">
    <property type="entry name" value="Peptidase_M1_N"/>
    <property type="match status" value="1"/>
</dbReference>
<dbReference type="InterPro" id="IPR045357">
    <property type="entry name" value="Aminopeptidase_N-like_N"/>
</dbReference>
<evidence type="ECO:0000256" key="1">
    <source>
        <dbReference type="SAM" id="SignalP"/>
    </source>
</evidence>
<dbReference type="GO" id="GO:0042277">
    <property type="term" value="F:peptide binding"/>
    <property type="evidence" value="ECO:0007669"/>
    <property type="project" value="TreeGrafter"/>
</dbReference>
<sequence length="559" mass="64552">MKQQVIMSKKLFFLVLLNLVFCSLQAQTEVLRTPTKQDTLNGSITPERIWWDIQHYDLTIKPDYTNRTITGKNVIEYNVSGKKHSDLMQIDLVSPLKIDSVFQKGKKIEYSQNQNIWYLKLPKNQSTTKNKIEIFYSGKPTESIKPPWDGGLVWAKDSLNRPWISVACQYKGASLWYPCKNTMYDEPDKGATISVIVADTLVAIANGRLLRKTKNNDRTLTYTWGVKNPISHYAISFYVGQYENISQTYKGTKGNLTMDYWILDYNKKKAERHMIPEVNITMKSLENWFGPYPFYEDGFKMVDAPYIGMEHQSAIAYGSSYKKGTNKIGGDISNTGWGKKTDKIIVHEMAHEWFGNNITAIDIADRWIQEGFAGLAEELVIADISGKQAGNEFMAGRFRTINNDKPVIARYGINEDGSQDNYVKGWAILHMIKMLIDDDDKFKKILQGLNTEYYHKVVTTKQIETYISSASGIEFNYLFDQYLRTKEVPVFEYELKNNELHYRYANCNKNFAMPIKTNWTKDNWIHPTTTWQSLPIEQLSTTVPLKTDLNFYITVKEIE</sequence>
<dbReference type="Gene3D" id="1.10.390.10">
    <property type="entry name" value="Neutral Protease Domain 2"/>
    <property type="match status" value="1"/>
</dbReference>
<dbReference type="InterPro" id="IPR050344">
    <property type="entry name" value="Peptidase_M1_aminopeptidases"/>
</dbReference>
<dbReference type="PANTHER" id="PTHR11533">
    <property type="entry name" value="PROTEASE M1 ZINC METALLOPROTEASE"/>
    <property type="match status" value="1"/>
</dbReference>
<reference evidence="4 5" key="1">
    <citation type="submission" date="2016-11" db="EMBL/GenBank/DDBJ databases">
        <title>Whole genomes of Flavobacteriaceae.</title>
        <authorList>
            <person name="Stine C."/>
            <person name="Li C."/>
            <person name="Tadesse D."/>
        </authorList>
    </citation>
    <scope>NUCLEOTIDE SEQUENCE [LARGE SCALE GENOMIC DNA]</scope>
    <source>
        <strain evidence="4 5">DSM 18292</strain>
    </source>
</reference>
<evidence type="ECO:0000259" key="3">
    <source>
        <dbReference type="Pfam" id="PF17900"/>
    </source>
</evidence>
<keyword evidence="5" id="KW-1185">Reference proteome</keyword>
<feature type="signal peptide" evidence="1">
    <location>
        <begin position="1"/>
        <end position="26"/>
    </location>
</feature>
<feature type="domain" description="Peptidase M1 membrane alanine aminopeptidase" evidence="2">
    <location>
        <begin position="303"/>
        <end position="482"/>
    </location>
</feature>
<dbReference type="GO" id="GO:0008270">
    <property type="term" value="F:zinc ion binding"/>
    <property type="evidence" value="ECO:0007669"/>
    <property type="project" value="InterPro"/>
</dbReference>
<keyword evidence="1" id="KW-0732">Signal</keyword>
<evidence type="ECO:0000259" key="2">
    <source>
        <dbReference type="Pfam" id="PF01433"/>
    </source>
</evidence>
<dbReference type="RefSeq" id="WP_089049230.1">
    <property type="nucleotide sequence ID" value="NZ_FXTV01000015.1"/>
</dbReference>
<dbReference type="SUPFAM" id="SSF63737">
    <property type="entry name" value="Leukotriene A4 hydrolase N-terminal domain"/>
    <property type="match status" value="1"/>
</dbReference>
<dbReference type="InterPro" id="IPR042097">
    <property type="entry name" value="Aminopeptidase_N-like_N_sf"/>
</dbReference>
<dbReference type="Gene3D" id="2.60.40.1730">
    <property type="entry name" value="tricorn interacting facor f3 domain"/>
    <property type="match status" value="1"/>
</dbReference>
<comment type="caution">
    <text evidence="4">The sequence shown here is derived from an EMBL/GenBank/DDBJ whole genome shotgun (WGS) entry which is preliminary data.</text>
</comment>
<dbReference type="SUPFAM" id="SSF55486">
    <property type="entry name" value="Metalloproteases ('zincins'), catalytic domain"/>
    <property type="match status" value="1"/>
</dbReference>
<dbReference type="OrthoDB" id="100605at2"/>
<dbReference type="GO" id="GO:0005615">
    <property type="term" value="C:extracellular space"/>
    <property type="evidence" value="ECO:0007669"/>
    <property type="project" value="TreeGrafter"/>
</dbReference>
<name>A0A226HGV8_9FLAO</name>
<dbReference type="GO" id="GO:0016020">
    <property type="term" value="C:membrane"/>
    <property type="evidence" value="ECO:0007669"/>
    <property type="project" value="TreeGrafter"/>
</dbReference>
<dbReference type="GO" id="GO:0070006">
    <property type="term" value="F:metalloaminopeptidase activity"/>
    <property type="evidence" value="ECO:0007669"/>
    <property type="project" value="TreeGrafter"/>
</dbReference>
<evidence type="ECO:0000313" key="4">
    <source>
        <dbReference type="EMBL" id="OXA93108.1"/>
    </source>
</evidence>
<dbReference type="InterPro" id="IPR027268">
    <property type="entry name" value="Peptidase_M4/M1_CTD_sf"/>
</dbReference>
<dbReference type="CDD" id="cd09603">
    <property type="entry name" value="M1_APN_like"/>
    <property type="match status" value="1"/>
</dbReference>
<gene>
    <name evidence="4" type="ORF">B0A66_07475</name>
</gene>
<dbReference type="InterPro" id="IPR014782">
    <property type="entry name" value="Peptidase_M1_dom"/>
</dbReference>